<gene>
    <name evidence="2" type="ORF">BTMF_LOCUS1627</name>
</gene>
<keyword evidence="1" id="KW-0812">Transmembrane</keyword>
<evidence type="ECO:0000313" key="2">
    <source>
        <dbReference type="EMBL" id="VDO10699.1"/>
    </source>
</evidence>
<keyword evidence="3" id="KW-1185">Reference proteome</keyword>
<dbReference type="WBParaSite" id="BTMF_0000229901-mRNA-1">
    <property type="protein sequence ID" value="BTMF_0000229901-mRNA-1"/>
    <property type="gene ID" value="BTMF_0000229901"/>
</dbReference>
<keyword evidence="1" id="KW-0472">Membrane</keyword>
<evidence type="ECO:0000256" key="1">
    <source>
        <dbReference type="SAM" id="Phobius"/>
    </source>
</evidence>
<dbReference type="EMBL" id="UZAG01001198">
    <property type="protein sequence ID" value="VDO10699.1"/>
    <property type="molecule type" value="Genomic_DNA"/>
</dbReference>
<dbReference type="AlphaFoldDB" id="A0A0R3Q7J5"/>
<protein>
    <submittedName>
        <fullName evidence="4">MFS domain-containing protein</fullName>
    </submittedName>
</protein>
<organism evidence="4">
    <name type="scientific">Brugia timori</name>
    <dbReference type="NCBI Taxonomy" id="42155"/>
    <lineage>
        <taxon>Eukaryota</taxon>
        <taxon>Metazoa</taxon>
        <taxon>Ecdysozoa</taxon>
        <taxon>Nematoda</taxon>
        <taxon>Chromadorea</taxon>
        <taxon>Rhabditida</taxon>
        <taxon>Spirurina</taxon>
        <taxon>Spiruromorpha</taxon>
        <taxon>Filarioidea</taxon>
        <taxon>Onchocercidae</taxon>
        <taxon>Brugia</taxon>
    </lineage>
</organism>
<feature type="transmembrane region" description="Helical" evidence="1">
    <location>
        <begin position="36"/>
        <end position="60"/>
    </location>
</feature>
<keyword evidence="1" id="KW-1133">Transmembrane helix</keyword>
<reference evidence="4" key="1">
    <citation type="submission" date="2017-02" db="UniProtKB">
        <authorList>
            <consortium name="WormBaseParasite"/>
        </authorList>
    </citation>
    <scope>IDENTIFICATION</scope>
</reference>
<evidence type="ECO:0000313" key="4">
    <source>
        <dbReference type="WBParaSite" id="BTMF_0000229901-mRNA-1"/>
    </source>
</evidence>
<proteinExistence type="predicted"/>
<evidence type="ECO:0000313" key="3">
    <source>
        <dbReference type="Proteomes" id="UP000280834"/>
    </source>
</evidence>
<sequence length="61" mass="6711">MILEIEQTTTVDECVMAEGSLNDNDWLSLMLDQSKLCIGLLNSSITLFVYLGGVIFGQVID</sequence>
<dbReference type="Proteomes" id="UP000280834">
    <property type="component" value="Unassembled WGS sequence"/>
</dbReference>
<reference evidence="2 3" key="2">
    <citation type="submission" date="2018-11" db="EMBL/GenBank/DDBJ databases">
        <authorList>
            <consortium name="Pathogen Informatics"/>
        </authorList>
    </citation>
    <scope>NUCLEOTIDE SEQUENCE [LARGE SCALE GENOMIC DNA]</scope>
</reference>
<accession>A0A0R3Q7J5</accession>
<name>A0A0R3Q7J5_9BILA</name>